<dbReference type="Proteomes" id="UP000254337">
    <property type="component" value="Chromosome"/>
</dbReference>
<name>A0A346AZS3_9FIRM</name>
<gene>
    <name evidence="1" type="ORF">DKB62_07215</name>
</gene>
<reference evidence="1 2" key="1">
    <citation type="submission" date="2018-05" db="EMBL/GenBank/DDBJ databases">
        <title>Complete genome sequence of Megasphaera sp. AJH120T, isolated from the ceca of a chicken.</title>
        <authorList>
            <person name="Maki J."/>
            <person name="Looft T."/>
        </authorList>
    </citation>
    <scope>NUCLEOTIDE SEQUENCE [LARGE SCALE GENOMIC DNA]</scope>
    <source>
        <strain evidence="1 2">AJH120</strain>
    </source>
</reference>
<evidence type="ECO:0000313" key="2">
    <source>
        <dbReference type="Proteomes" id="UP000254337"/>
    </source>
</evidence>
<sequence>MVKVPAGVDALCCKIEFRFCTDDSEALDPDIRAFLRYVDGKAAEGAFVQAFCKSDSAKAMQVFCGT</sequence>
<organism evidence="1 2">
    <name type="scientific">Megasphaera stantonii</name>
    <dbReference type="NCBI Taxonomy" id="2144175"/>
    <lineage>
        <taxon>Bacteria</taxon>
        <taxon>Bacillati</taxon>
        <taxon>Bacillota</taxon>
        <taxon>Negativicutes</taxon>
        <taxon>Veillonellales</taxon>
        <taxon>Veillonellaceae</taxon>
        <taxon>Megasphaera</taxon>
    </lineage>
</organism>
<keyword evidence="2" id="KW-1185">Reference proteome</keyword>
<dbReference type="EMBL" id="CP029462">
    <property type="protein sequence ID" value="AXL21366.1"/>
    <property type="molecule type" value="Genomic_DNA"/>
</dbReference>
<protein>
    <submittedName>
        <fullName evidence="1">Uncharacterized protein</fullName>
    </submittedName>
</protein>
<accession>A0A346AZS3</accession>
<evidence type="ECO:0000313" key="1">
    <source>
        <dbReference type="EMBL" id="AXL21366.1"/>
    </source>
</evidence>
<dbReference type="AlphaFoldDB" id="A0A346AZS3"/>
<dbReference type="KEGG" id="meg:DKB62_07215"/>
<proteinExistence type="predicted"/>